<dbReference type="GeneID" id="37248572"/>
<keyword evidence="1" id="KW-0472">Membrane</keyword>
<protein>
    <submittedName>
        <fullName evidence="2">ATP synthase F0 subunit 8</fullName>
    </submittedName>
</protein>
<keyword evidence="2" id="KW-0496">Mitochondrion</keyword>
<keyword evidence="1" id="KW-0812">Transmembrane</keyword>
<evidence type="ECO:0000313" key="2">
    <source>
        <dbReference type="EMBL" id="AWD31615.1"/>
    </source>
</evidence>
<feature type="transmembrane region" description="Helical" evidence="1">
    <location>
        <begin position="6"/>
        <end position="30"/>
    </location>
</feature>
<proteinExistence type="predicted"/>
<gene>
    <name evidence="2" type="primary">ATP8</name>
</gene>
<evidence type="ECO:0000256" key="1">
    <source>
        <dbReference type="SAM" id="Phobius"/>
    </source>
</evidence>
<accession>A0A343WNN9</accession>
<keyword evidence="1" id="KW-1133">Transmembrane helix</keyword>
<geneLocation type="mitochondrion" evidence="2"/>
<dbReference type="RefSeq" id="YP_009488356.1">
    <property type="nucleotide sequence ID" value="NC_037835.1"/>
</dbReference>
<organism evidence="2">
    <name type="scientific">Metasalis populi</name>
    <dbReference type="NCBI Taxonomy" id="1589681"/>
    <lineage>
        <taxon>Eukaryota</taxon>
        <taxon>Metazoa</taxon>
        <taxon>Ecdysozoa</taxon>
        <taxon>Arthropoda</taxon>
        <taxon>Hexapoda</taxon>
        <taxon>Insecta</taxon>
        <taxon>Pterygota</taxon>
        <taxon>Neoptera</taxon>
        <taxon>Paraneoptera</taxon>
        <taxon>Hemiptera</taxon>
        <taxon>Heteroptera</taxon>
        <taxon>Panheteroptera</taxon>
        <taxon>Cimicomorpha</taxon>
        <taxon>Tingidae</taxon>
        <taxon>Metasalis</taxon>
    </lineage>
</organism>
<dbReference type="EMBL" id="MF351857">
    <property type="protein sequence ID" value="AWD31615.1"/>
    <property type="molecule type" value="Genomic_DNA"/>
</dbReference>
<dbReference type="CTD" id="4509"/>
<reference evidence="2" key="1">
    <citation type="journal article" date="2018" name="BMC Genomics">
        <title>Compositional and mutational rate heterogeneity in mitochondrial genomes and its effect on the phylogenetic inferences of Cimicomorpha (Hemiptera: Heteroptera).</title>
        <authorList>
            <person name="Yang H."/>
            <person name="Li T."/>
            <person name="Dang K."/>
            <person name="Bu W."/>
        </authorList>
    </citation>
    <scope>NUCLEOTIDE SEQUENCE</scope>
</reference>
<name>A0A343WNN9_9HEMI</name>
<sequence>MPQMSPMWWTLIYISSISILFLNVIIMFFYKNSMNKMNLVKNKKVCMSENWKW</sequence>
<dbReference type="AlphaFoldDB" id="A0A343WNN9"/>